<keyword evidence="2" id="KW-1185">Reference proteome</keyword>
<dbReference type="EMBL" id="SDVB01000238">
    <property type="protein sequence ID" value="RYC12055.1"/>
    <property type="molecule type" value="Genomic_DNA"/>
</dbReference>
<reference evidence="1 2" key="1">
    <citation type="submission" date="2019-01" db="EMBL/GenBank/DDBJ databases">
        <authorList>
            <person name="Deng T."/>
        </authorList>
    </citation>
    <scope>NUCLEOTIDE SEQUENCE [LARGE SCALE GENOMIC DNA]</scope>
    <source>
        <strain evidence="1 2">F8825</strain>
    </source>
</reference>
<dbReference type="RefSeq" id="WP_129332484.1">
    <property type="nucleotide sequence ID" value="NZ_SDVB01000238.1"/>
</dbReference>
<dbReference type="Pfam" id="PF03692">
    <property type="entry name" value="CxxCxxCC"/>
    <property type="match status" value="1"/>
</dbReference>
<evidence type="ECO:0000313" key="1">
    <source>
        <dbReference type="EMBL" id="RYC12055.1"/>
    </source>
</evidence>
<proteinExistence type="predicted"/>
<accession>A0A4Q2T0G6</accession>
<sequence>MLETSPPDIFDCQTCGACCAHSADWPRFSLESDEALALIPEKLVADDLSGMRFEEGRCAALTGELGKHVGCAVYAVRPIVCRDCMPGDAECRMARAEKGFDLADLPAPEVYEHG</sequence>
<name>A0A4Q2T0G6_9HYPH</name>
<dbReference type="InterPro" id="IPR005358">
    <property type="entry name" value="Puta_zinc/iron-chelating_dom"/>
</dbReference>
<dbReference type="AlphaFoldDB" id="A0A4Q2T0G6"/>
<comment type="caution">
    <text evidence="1">The sequence shown here is derived from an EMBL/GenBank/DDBJ whole genome shotgun (WGS) entry which is preliminary data.</text>
</comment>
<organism evidence="1 2">
    <name type="scientific">Ciceribacter ferrooxidans</name>
    <dbReference type="NCBI Taxonomy" id="2509717"/>
    <lineage>
        <taxon>Bacteria</taxon>
        <taxon>Pseudomonadati</taxon>
        <taxon>Pseudomonadota</taxon>
        <taxon>Alphaproteobacteria</taxon>
        <taxon>Hyphomicrobiales</taxon>
        <taxon>Rhizobiaceae</taxon>
        <taxon>Ciceribacter</taxon>
    </lineage>
</organism>
<dbReference type="Proteomes" id="UP000291088">
    <property type="component" value="Unassembled WGS sequence"/>
</dbReference>
<evidence type="ECO:0000313" key="2">
    <source>
        <dbReference type="Proteomes" id="UP000291088"/>
    </source>
</evidence>
<gene>
    <name evidence="1" type="ORF">EUU22_13415</name>
</gene>
<dbReference type="OrthoDB" id="196483at2"/>
<protein>
    <submittedName>
        <fullName evidence="1">YkgJ family cysteine cluster protein</fullName>
    </submittedName>
</protein>